<feature type="coiled-coil region" evidence="1">
    <location>
        <begin position="22"/>
        <end position="49"/>
    </location>
</feature>
<dbReference type="RefSeq" id="WP_231036622.1">
    <property type="nucleotide sequence ID" value="NZ_JAJNGX010000054.1"/>
</dbReference>
<dbReference type="Proteomes" id="UP000809337">
    <property type="component" value="Unassembled WGS sequence"/>
</dbReference>
<reference evidence="2" key="1">
    <citation type="submission" date="2021-01" db="EMBL/GenBank/DDBJ databases">
        <title>Diatom-associated Roseobacters Show Island Model of Population Structure.</title>
        <authorList>
            <person name="Qu L."/>
            <person name="Feng X."/>
            <person name="Chen Y."/>
            <person name="Li L."/>
            <person name="Wang X."/>
            <person name="Hu Z."/>
            <person name="Wang H."/>
            <person name="Luo H."/>
        </authorList>
    </citation>
    <scope>NUCLEOTIDE SEQUENCE</scope>
    <source>
        <strain evidence="2">SM26-45</strain>
    </source>
</reference>
<protein>
    <submittedName>
        <fullName evidence="2">Uncharacterized protein</fullName>
    </submittedName>
</protein>
<sequence length="118" mass="12993">MSIAEQAYAYQPTLGGVEERREAQLTKQIAQLKGSLHAAEVELRAVRHRLKGLGIAPSTSDELLVPIEDGVKLGANADVRHAVRHGQVRVVARVTDDPSEGHLIIEVFRDRHLDEEVS</sequence>
<gene>
    <name evidence="2" type="ORF">JQX14_24460</name>
</gene>
<accession>A0A9Q2P746</accession>
<evidence type="ECO:0000313" key="2">
    <source>
        <dbReference type="EMBL" id="MBM2357697.1"/>
    </source>
</evidence>
<evidence type="ECO:0000313" key="3">
    <source>
        <dbReference type="Proteomes" id="UP000809337"/>
    </source>
</evidence>
<keyword evidence="1" id="KW-0175">Coiled coil</keyword>
<proteinExistence type="predicted"/>
<comment type="caution">
    <text evidence="2">The sequence shown here is derived from an EMBL/GenBank/DDBJ whole genome shotgun (WGS) entry which is preliminary data.</text>
</comment>
<dbReference type="EMBL" id="JAFBWN010000055">
    <property type="protein sequence ID" value="MBM2357697.1"/>
    <property type="molecule type" value="Genomic_DNA"/>
</dbReference>
<name>A0A9Q2P746_9RHOB</name>
<evidence type="ECO:0000256" key="1">
    <source>
        <dbReference type="SAM" id="Coils"/>
    </source>
</evidence>
<dbReference type="AlphaFoldDB" id="A0A9Q2P746"/>
<organism evidence="2 3">
    <name type="scientific">Pseudosulfitobacter pseudonitzschiae</name>
    <dbReference type="NCBI Taxonomy" id="1402135"/>
    <lineage>
        <taxon>Bacteria</taxon>
        <taxon>Pseudomonadati</taxon>
        <taxon>Pseudomonadota</taxon>
        <taxon>Alphaproteobacteria</taxon>
        <taxon>Rhodobacterales</taxon>
        <taxon>Roseobacteraceae</taxon>
        <taxon>Pseudosulfitobacter</taxon>
    </lineage>
</organism>